<evidence type="ECO:0000313" key="1">
    <source>
        <dbReference type="EMBL" id="QHU34738.1"/>
    </source>
</evidence>
<sequence length="202" mass="23246">MSVDLNNTFKYDKIVINLNSTNCLEFTSGKTDYYINLAEPLKNVIYIKMIRASVKTNNSTITISPLNYKKSDPIYISINNYDRSVSYKIFTEITPNTTKNIITGTVSNTGTNSSNIVFHPFNYFDLIPYSNDTISTEQYSEISYTQASFDWSDPSVYILNPPEQNLKRLNIQFKNKAFELFSTTDLNNFNLSFCVYVIKNRV</sequence>
<dbReference type="AlphaFoldDB" id="A0A6C0LXJ6"/>
<dbReference type="EMBL" id="MN740580">
    <property type="protein sequence ID" value="QHU34738.1"/>
    <property type="molecule type" value="Genomic_DNA"/>
</dbReference>
<accession>A0A6C0LXJ6</accession>
<name>A0A6C0LXJ6_9ZZZZ</name>
<reference evidence="1" key="1">
    <citation type="journal article" date="2020" name="Nature">
        <title>Giant virus diversity and host interactions through global metagenomics.</title>
        <authorList>
            <person name="Schulz F."/>
            <person name="Roux S."/>
            <person name="Paez-Espino D."/>
            <person name="Jungbluth S."/>
            <person name="Walsh D.A."/>
            <person name="Denef V.J."/>
            <person name="McMahon K.D."/>
            <person name="Konstantinidis K.T."/>
            <person name="Eloe-Fadrosh E.A."/>
            <person name="Kyrpides N.C."/>
            <person name="Woyke T."/>
        </authorList>
    </citation>
    <scope>NUCLEOTIDE SEQUENCE</scope>
    <source>
        <strain evidence="1">GVMAG-S-1017244-22</strain>
    </source>
</reference>
<protein>
    <submittedName>
        <fullName evidence="1">Uncharacterized protein</fullName>
    </submittedName>
</protein>
<proteinExistence type="predicted"/>
<organism evidence="1">
    <name type="scientific">viral metagenome</name>
    <dbReference type="NCBI Taxonomy" id="1070528"/>
    <lineage>
        <taxon>unclassified sequences</taxon>
        <taxon>metagenomes</taxon>
        <taxon>organismal metagenomes</taxon>
    </lineage>
</organism>